<feature type="binding site" evidence="6">
    <location>
        <begin position="13"/>
        <end position="18"/>
    </location>
    <ligand>
        <name>ATP</name>
        <dbReference type="ChEBI" id="CHEBI:30616"/>
    </ligand>
</feature>
<dbReference type="GO" id="GO:0046872">
    <property type="term" value="F:metal ion binding"/>
    <property type="evidence" value="ECO:0007669"/>
    <property type="project" value="UniProtKB-KW"/>
</dbReference>
<evidence type="ECO:0000313" key="10">
    <source>
        <dbReference type="Proteomes" id="UP000316092"/>
    </source>
</evidence>
<dbReference type="Pfam" id="PF06071">
    <property type="entry name" value="YchF-GTPase_C"/>
    <property type="match status" value="1"/>
</dbReference>
<keyword evidence="4 6" id="KW-0067">ATP-binding</keyword>
<dbReference type="PRINTS" id="PR00326">
    <property type="entry name" value="GTP1OBG"/>
</dbReference>
<dbReference type="InterPro" id="IPR023192">
    <property type="entry name" value="TGS-like_dom_sf"/>
</dbReference>
<dbReference type="InterPro" id="IPR012676">
    <property type="entry name" value="TGS-like"/>
</dbReference>
<dbReference type="AlphaFoldDB" id="A0A553V683"/>
<sequence>MSSLSIGIVGLPNVGKSTLFNAITRAGALAANYPFATIEPNVGRVNVPDERLAALSKVFTKGDRVPPIIPTFVEFVDIAGLVKGASQGEGLGNQFLANIREVDAIAHVVRCFEDGNVIHVSNKVDPLDDIETINTELILADLAGLEKRVVGLSKKAKGGDKEAKEQLEIAEAILKVLGEGQPARAAQVEGEVPKDFGLITNKPVIYVANVGEDNLASDNEYVQLVRDHAAKEGSHVVKISAQIEGELAEMEEEDARAFLHDLGVQESGLDQLVKVGYDTLGLITFITSGEKEVRAWTIHKGEKAPEAAGEIHSDLERGFIRAEVIEWQKMVEAGGWTTAKSKGWVRTEGKEYVMKDGDIMNVLHNM</sequence>
<dbReference type="FunFam" id="1.10.150.300:FF:000001">
    <property type="entry name" value="Ribosome-binding ATPase YchF"/>
    <property type="match status" value="1"/>
</dbReference>
<evidence type="ECO:0000256" key="6">
    <source>
        <dbReference type="HAMAP-Rule" id="MF_00944"/>
    </source>
</evidence>
<keyword evidence="2" id="KW-0479">Metal-binding</keyword>
<dbReference type="Gene3D" id="3.10.20.30">
    <property type="match status" value="1"/>
</dbReference>
<dbReference type="SUPFAM" id="SSF52540">
    <property type="entry name" value="P-loop containing nucleoside triphosphate hydrolases"/>
    <property type="match status" value="1"/>
</dbReference>
<comment type="caution">
    <text evidence="9">The sequence shown here is derived from an EMBL/GenBank/DDBJ whole genome shotgun (WGS) entry which is preliminary data.</text>
</comment>
<dbReference type="GO" id="GO:0005525">
    <property type="term" value="F:GTP binding"/>
    <property type="evidence" value="ECO:0007669"/>
    <property type="project" value="InterPro"/>
</dbReference>
<keyword evidence="10" id="KW-1185">Reference proteome</keyword>
<evidence type="ECO:0000259" key="8">
    <source>
        <dbReference type="PROSITE" id="PS51880"/>
    </source>
</evidence>
<evidence type="ECO:0000256" key="4">
    <source>
        <dbReference type="ARBA" id="ARBA00022840"/>
    </source>
</evidence>
<dbReference type="PANTHER" id="PTHR23305:SF18">
    <property type="entry name" value="OBG-TYPE G DOMAIN-CONTAINING PROTEIN"/>
    <property type="match status" value="1"/>
</dbReference>
<dbReference type="PANTHER" id="PTHR23305">
    <property type="entry name" value="OBG GTPASE FAMILY"/>
    <property type="match status" value="1"/>
</dbReference>
<comment type="similarity">
    <text evidence="6">Belongs to the TRAFAC class OBG-HflX-like GTPase superfamily. OBG GTPase family. YchF/OLA1 subfamily.</text>
</comment>
<dbReference type="GO" id="GO:0005737">
    <property type="term" value="C:cytoplasm"/>
    <property type="evidence" value="ECO:0007669"/>
    <property type="project" value="TreeGrafter"/>
</dbReference>
<feature type="domain" description="TGS" evidence="8">
    <location>
        <begin position="281"/>
        <end position="364"/>
    </location>
</feature>
<protein>
    <recommendedName>
        <fullName evidence="6">Ribosome-binding ATPase YchF</fullName>
    </recommendedName>
</protein>
<dbReference type="InterPro" id="IPR004095">
    <property type="entry name" value="TGS"/>
</dbReference>
<dbReference type="Pfam" id="PF01926">
    <property type="entry name" value="MMR_HSR1"/>
    <property type="match status" value="1"/>
</dbReference>
<dbReference type="SUPFAM" id="SSF81271">
    <property type="entry name" value="TGS-like"/>
    <property type="match status" value="1"/>
</dbReference>
<proteinExistence type="inferred from homology"/>
<dbReference type="PROSITE" id="PS51710">
    <property type="entry name" value="G_OBG"/>
    <property type="match status" value="1"/>
</dbReference>
<dbReference type="EMBL" id="VKDB01000001">
    <property type="protein sequence ID" value="TSA87936.1"/>
    <property type="molecule type" value="Genomic_DNA"/>
</dbReference>
<keyword evidence="3 6" id="KW-0547">Nucleotide-binding</keyword>
<dbReference type="NCBIfam" id="TIGR00092">
    <property type="entry name" value="redox-regulated ATPase YchF"/>
    <property type="match status" value="1"/>
</dbReference>
<gene>
    <name evidence="6 9" type="primary">ychF</name>
    <name evidence="9" type="ORF">FNU79_01450</name>
</gene>
<evidence type="ECO:0000256" key="1">
    <source>
        <dbReference type="ARBA" id="ARBA00001946"/>
    </source>
</evidence>
<dbReference type="RefSeq" id="WP_143719130.1">
    <property type="nucleotide sequence ID" value="NZ_VKDB01000001.1"/>
</dbReference>
<feature type="domain" description="OBG-type G" evidence="7">
    <location>
        <begin position="4"/>
        <end position="259"/>
    </location>
</feature>
<dbReference type="Proteomes" id="UP000316092">
    <property type="component" value="Unassembled WGS sequence"/>
</dbReference>
<accession>A0A553V683</accession>
<dbReference type="CDD" id="cd04867">
    <property type="entry name" value="TGS_YchF_OLA1"/>
    <property type="match status" value="1"/>
</dbReference>
<evidence type="ECO:0000256" key="2">
    <source>
        <dbReference type="ARBA" id="ARBA00022723"/>
    </source>
</evidence>
<dbReference type="GO" id="GO:0005524">
    <property type="term" value="F:ATP binding"/>
    <property type="evidence" value="ECO:0007669"/>
    <property type="project" value="UniProtKB-UniRule"/>
</dbReference>
<comment type="function">
    <text evidence="6">ATPase that binds to both the 70S ribosome and the 50S ribosomal subunit in a nucleotide-independent manner.</text>
</comment>
<dbReference type="CDD" id="cd01900">
    <property type="entry name" value="YchF"/>
    <property type="match status" value="1"/>
</dbReference>
<dbReference type="HAMAP" id="MF_00944">
    <property type="entry name" value="YchF_OLA1_ATPase"/>
    <property type="match status" value="1"/>
</dbReference>
<dbReference type="PROSITE" id="PS51880">
    <property type="entry name" value="TGS"/>
    <property type="match status" value="1"/>
</dbReference>
<evidence type="ECO:0000256" key="3">
    <source>
        <dbReference type="ARBA" id="ARBA00022741"/>
    </source>
</evidence>
<comment type="cofactor">
    <cofactor evidence="1">
        <name>Mg(2+)</name>
        <dbReference type="ChEBI" id="CHEBI:18420"/>
    </cofactor>
</comment>
<dbReference type="OrthoDB" id="9807318at2"/>
<reference evidence="9 10" key="1">
    <citation type="submission" date="2019-07" db="EMBL/GenBank/DDBJ databases">
        <title>Deinococcus detaillus sp. nov., isolated from humus soil in Antarctica.</title>
        <authorList>
            <person name="Zhang K."/>
        </authorList>
    </citation>
    <scope>NUCLEOTIDE SEQUENCE [LARGE SCALE GENOMIC DNA]</scope>
    <source>
        <strain evidence="9 10">H1</strain>
    </source>
</reference>
<dbReference type="Gene3D" id="3.40.50.300">
    <property type="entry name" value="P-loop containing nucleotide triphosphate hydrolases"/>
    <property type="match status" value="1"/>
</dbReference>
<dbReference type="InterPro" id="IPR006073">
    <property type="entry name" value="GTP-bd"/>
</dbReference>
<dbReference type="FunFam" id="3.10.20.30:FF:000001">
    <property type="entry name" value="Ribosome-binding ATPase YchF"/>
    <property type="match status" value="1"/>
</dbReference>
<dbReference type="InterPro" id="IPR031167">
    <property type="entry name" value="G_OBG"/>
</dbReference>
<keyword evidence="5" id="KW-0460">Magnesium</keyword>
<name>A0A553V683_9DEIO</name>
<dbReference type="InterPro" id="IPR013029">
    <property type="entry name" value="YchF_C"/>
</dbReference>
<dbReference type="InterPro" id="IPR004396">
    <property type="entry name" value="ATPase_YchF/OLA1"/>
</dbReference>
<dbReference type="PIRSF" id="PIRSF006641">
    <property type="entry name" value="CHP00092"/>
    <property type="match status" value="1"/>
</dbReference>
<organism evidence="9 10">
    <name type="scientific">Deinococcus detaillensis</name>
    <dbReference type="NCBI Taxonomy" id="2592048"/>
    <lineage>
        <taxon>Bacteria</taxon>
        <taxon>Thermotogati</taxon>
        <taxon>Deinococcota</taxon>
        <taxon>Deinococci</taxon>
        <taxon>Deinococcales</taxon>
        <taxon>Deinococcaceae</taxon>
        <taxon>Deinococcus</taxon>
    </lineage>
</organism>
<dbReference type="InterPro" id="IPR027417">
    <property type="entry name" value="P-loop_NTPase"/>
</dbReference>
<dbReference type="Gene3D" id="1.10.150.300">
    <property type="entry name" value="TGS-like domain"/>
    <property type="match status" value="1"/>
</dbReference>
<dbReference type="InterPro" id="IPR012675">
    <property type="entry name" value="Beta-grasp_dom_sf"/>
</dbReference>
<dbReference type="GO" id="GO:0043023">
    <property type="term" value="F:ribosomal large subunit binding"/>
    <property type="evidence" value="ECO:0007669"/>
    <property type="project" value="UniProtKB-UniRule"/>
</dbReference>
<dbReference type="InterPro" id="IPR041706">
    <property type="entry name" value="YchF_N"/>
</dbReference>
<evidence type="ECO:0000259" key="7">
    <source>
        <dbReference type="PROSITE" id="PS51710"/>
    </source>
</evidence>
<evidence type="ECO:0000256" key="5">
    <source>
        <dbReference type="ARBA" id="ARBA00022842"/>
    </source>
</evidence>
<dbReference type="GO" id="GO:0016887">
    <property type="term" value="F:ATP hydrolysis activity"/>
    <property type="evidence" value="ECO:0007669"/>
    <property type="project" value="UniProtKB-UniRule"/>
</dbReference>
<evidence type="ECO:0000313" key="9">
    <source>
        <dbReference type="EMBL" id="TSA87936.1"/>
    </source>
</evidence>